<dbReference type="SUPFAM" id="SSF56176">
    <property type="entry name" value="FAD-binding/transporter-associated domain-like"/>
    <property type="match status" value="1"/>
</dbReference>
<keyword evidence="5" id="KW-0560">Oxidoreductase</keyword>
<dbReference type="Gene3D" id="3.40.462.20">
    <property type="match status" value="1"/>
</dbReference>
<dbReference type="AlphaFoldDB" id="A0A0P9FKQ4"/>
<name>A0A0P9FKQ4_9CHLR</name>
<dbReference type="InterPro" id="IPR016167">
    <property type="entry name" value="FAD-bd_PCMH_sub1"/>
</dbReference>
<gene>
    <name evidence="7" type="ORF">SE17_07470</name>
</gene>
<dbReference type="Pfam" id="PF01565">
    <property type="entry name" value="FAD_binding_4"/>
    <property type="match status" value="1"/>
</dbReference>
<dbReference type="EMBL" id="LJCR01000175">
    <property type="protein sequence ID" value="KPV53804.1"/>
    <property type="molecule type" value="Genomic_DNA"/>
</dbReference>
<dbReference type="PROSITE" id="PS51387">
    <property type="entry name" value="FAD_PCMH"/>
    <property type="match status" value="1"/>
</dbReference>
<dbReference type="PATRIC" id="fig|186479.3.peg.2862"/>
<dbReference type="Gene3D" id="3.30.43.10">
    <property type="entry name" value="Uridine Diphospho-n-acetylenolpyruvylglucosamine Reductase, domain 2"/>
    <property type="match status" value="1"/>
</dbReference>
<accession>A0A0P9FKQ4</accession>
<evidence type="ECO:0000256" key="3">
    <source>
        <dbReference type="ARBA" id="ARBA00022630"/>
    </source>
</evidence>
<reference evidence="7 8" key="1">
    <citation type="submission" date="2015-09" db="EMBL/GenBank/DDBJ databases">
        <title>Draft genome sequence of Kouleothrix aurantiaca JCM 19913.</title>
        <authorList>
            <person name="Hemp J."/>
        </authorList>
    </citation>
    <scope>NUCLEOTIDE SEQUENCE [LARGE SCALE GENOMIC DNA]</scope>
    <source>
        <strain evidence="7 8">COM-B</strain>
    </source>
</reference>
<organism evidence="7 8">
    <name type="scientific">Kouleothrix aurantiaca</name>
    <dbReference type="NCBI Taxonomy" id="186479"/>
    <lineage>
        <taxon>Bacteria</taxon>
        <taxon>Bacillati</taxon>
        <taxon>Chloroflexota</taxon>
        <taxon>Chloroflexia</taxon>
        <taxon>Chloroflexales</taxon>
        <taxon>Roseiflexineae</taxon>
        <taxon>Roseiflexaceae</taxon>
        <taxon>Kouleothrix</taxon>
    </lineage>
</organism>
<dbReference type="InterPro" id="IPR016166">
    <property type="entry name" value="FAD-bd_PCMH"/>
</dbReference>
<dbReference type="InterPro" id="IPR006093">
    <property type="entry name" value="Oxy_OxRdtase_FAD_BS"/>
</dbReference>
<comment type="similarity">
    <text evidence="2">Belongs to the oxygen-dependent FAD-linked oxidoreductase family.</text>
</comment>
<protein>
    <recommendedName>
        <fullName evidence="6">FAD-binding PCMH-type domain-containing protein</fullName>
    </recommendedName>
</protein>
<feature type="domain" description="FAD-binding PCMH-type" evidence="6">
    <location>
        <begin position="33"/>
        <end position="201"/>
    </location>
</feature>
<evidence type="ECO:0000256" key="1">
    <source>
        <dbReference type="ARBA" id="ARBA00001974"/>
    </source>
</evidence>
<dbReference type="InterPro" id="IPR016169">
    <property type="entry name" value="FAD-bd_PCMH_sub2"/>
</dbReference>
<evidence type="ECO:0000256" key="5">
    <source>
        <dbReference type="ARBA" id="ARBA00023002"/>
    </source>
</evidence>
<sequence length="456" mass="48750">MALAALRIALPGRIYTPAHEEYAAAVSGFSLADTITPDVVVMAESAADVVAAVNFARAQGLPVGVHATGHNFGTSFRGGLRVNTSRMQGFSIDPNAQTARVEAGVRWGAVVQAAHQHGLAPLNGSSPLVGVVGYSLFGGFGWLLRKFGAAVDSVTAVELVTADGQLLRASADEHADLFWALRGASGNFGIVTALEFKLHPVGHIYGGAMFFPVEQARAVFDAYRTLTETAPDELTTSIVMVRMPPLPDLPPFLRGRAIITVRGAFVGGPEEGARLMQPLRNVEGLLADTFQMMPYSQSASISNDPTTPTPVWRRTAMLRDISPELVDTLIAVNGADSATPVMVLEIRHLGGAMTRVPDHATSFSQRHAPFLMQTLSVMMSPEHAVVAKNNTQIVNEAIQPFTTGGVLPSWLGDGDHGAERTRAGFSPGHYARLAELKQRYDPENMFCQNHNVPPKA</sequence>
<keyword evidence="4" id="KW-0274">FAD</keyword>
<evidence type="ECO:0000256" key="4">
    <source>
        <dbReference type="ARBA" id="ARBA00022827"/>
    </source>
</evidence>
<comment type="cofactor">
    <cofactor evidence="1">
        <name>FAD</name>
        <dbReference type="ChEBI" id="CHEBI:57692"/>
    </cofactor>
</comment>
<dbReference type="PANTHER" id="PTHR42973:SF39">
    <property type="entry name" value="FAD-BINDING PCMH-TYPE DOMAIN-CONTAINING PROTEIN"/>
    <property type="match status" value="1"/>
</dbReference>
<dbReference type="GO" id="GO:0016491">
    <property type="term" value="F:oxidoreductase activity"/>
    <property type="evidence" value="ECO:0007669"/>
    <property type="project" value="UniProtKB-KW"/>
</dbReference>
<keyword evidence="8" id="KW-1185">Reference proteome</keyword>
<evidence type="ECO:0000256" key="2">
    <source>
        <dbReference type="ARBA" id="ARBA00005466"/>
    </source>
</evidence>
<proteinExistence type="inferred from homology"/>
<evidence type="ECO:0000313" key="8">
    <source>
        <dbReference type="Proteomes" id="UP000050509"/>
    </source>
</evidence>
<dbReference type="InterPro" id="IPR012951">
    <property type="entry name" value="BBE"/>
</dbReference>
<keyword evidence="3" id="KW-0285">Flavoprotein</keyword>
<comment type="caution">
    <text evidence="7">The sequence shown here is derived from an EMBL/GenBank/DDBJ whole genome shotgun (WGS) entry which is preliminary data.</text>
</comment>
<dbReference type="PROSITE" id="PS00862">
    <property type="entry name" value="OX2_COVAL_FAD"/>
    <property type="match status" value="1"/>
</dbReference>
<dbReference type="Proteomes" id="UP000050509">
    <property type="component" value="Unassembled WGS sequence"/>
</dbReference>
<dbReference type="InterPro" id="IPR036318">
    <property type="entry name" value="FAD-bd_PCMH-like_sf"/>
</dbReference>
<dbReference type="GO" id="GO:0071949">
    <property type="term" value="F:FAD binding"/>
    <property type="evidence" value="ECO:0007669"/>
    <property type="project" value="InterPro"/>
</dbReference>
<dbReference type="InterPro" id="IPR006094">
    <property type="entry name" value="Oxid_FAD_bind_N"/>
</dbReference>
<evidence type="ECO:0000313" key="7">
    <source>
        <dbReference type="EMBL" id="KPV53804.1"/>
    </source>
</evidence>
<dbReference type="Gene3D" id="3.30.465.10">
    <property type="match status" value="1"/>
</dbReference>
<dbReference type="Pfam" id="PF08031">
    <property type="entry name" value="BBE"/>
    <property type="match status" value="1"/>
</dbReference>
<evidence type="ECO:0000259" key="6">
    <source>
        <dbReference type="PROSITE" id="PS51387"/>
    </source>
</evidence>
<dbReference type="PANTHER" id="PTHR42973">
    <property type="entry name" value="BINDING OXIDOREDUCTASE, PUTATIVE (AFU_ORTHOLOGUE AFUA_1G17690)-RELATED"/>
    <property type="match status" value="1"/>
</dbReference>
<dbReference type="InterPro" id="IPR050416">
    <property type="entry name" value="FAD-linked_Oxidoreductase"/>
</dbReference>